<dbReference type="AlphaFoldDB" id="A0A255Y815"/>
<evidence type="ECO:0000313" key="2">
    <source>
        <dbReference type="EMBL" id="OYQ25321.1"/>
    </source>
</evidence>
<reference evidence="2 3" key="1">
    <citation type="submission" date="2017-07" db="EMBL/GenBank/DDBJ databases">
        <title>Sandarakinorhabdus cyanobacteriorum sp. nov., a novel bacterium isolated from cyanobacterial aggregates in a eutrophic lake.</title>
        <authorList>
            <person name="Cai H."/>
        </authorList>
    </citation>
    <scope>NUCLEOTIDE SEQUENCE [LARGE SCALE GENOMIC DNA]</scope>
    <source>
        <strain evidence="2 3">TH057</strain>
    </source>
</reference>
<accession>A0A255Y815</accession>
<evidence type="ECO:0000313" key="3">
    <source>
        <dbReference type="Proteomes" id="UP000216991"/>
    </source>
</evidence>
<proteinExistence type="predicted"/>
<dbReference type="EMBL" id="NOXT01000122">
    <property type="protein sequence ID" value="OYQ25321.1"/>
    <property type="molecule type" value="Genomic_DNA"/>
</dbReference>
<dbReference type="Gene3D" id="3.40.30.10">
    <property type="entry name" value="Glutaredoxin"/>
    <property type="match status" value="1"/>
</dbReference>
<feature type="domain" description="Thioredoxin" evidence="1">
    <location>
        <begin position="39"/>
        <end position="209"/>
    </location>
</feature>
<dbReference type="SUPFAM" id="SSF52833">
    <property type="entry name" value="Thioredoxin-like"/>
    <property type="match status" value="1"/>
</dbReference>
<dbReference type="InterPro" id="IPR000866">
    <property type="entry name" value="AhpC/TSA"/>
</dbReference>
<protein>
    <recommendedName>
        <fullName evidence="1">Thioredoxin domain-containing protein</fullName>
    </recommendedName>
</protein>
<dbReference type="PROSITE" id="PS51352">
    <property type="entry name" value="THIOREDOXIN_2"/>
    <property type="match status" value="1"/>
</dbReference>
<dbReference type="GO" id="GO:0016209">
    <property type="term" value="F:antioxidant activity"/>
    <property type="evidence" value="ECO:0007669"/>
    <property type="project" value="InterPro"/>
</dbReference>
<name>A0A255Y815_9SPHN</name>
<dbReference type="Proteomes" id="UP000216991">
    <property type="component" value="Unassembled WGS sequence"/>
</dbReference>
<dbReference type="CDD" id="cd02970">
    <property type="entry name" value="PRX_like2"/>
    <property type="match status" value="1"/>
</dbReference>
<comment type="caution">
    <text evidence="2">The sequence shown here is derived from an EMBL/GenBank/DDBJ whole genome shotgun (WGS) entry which is preliminary data.</text>
</comment>
<dbReference type="OrthoDB" id="9809746at2"/>
<dbReference type="Pfam" id="PF00578">
    <property type="entry name" value="AhpC-TSA"/>
    <property type="match status" value="1"/>
</dbReference>
<dbReference type="InterPro" id="IPR036249">
    <property type="entry name" value="Thioredoxin-like_sf"/>
</dbReference>
<dbReference type="GO" id="GO:0016491">
    <property type="term" value="F:oxidoreductase activity"/>
    <property type="evidence" value="ECO:0007669"/>
    <property type="project" value="InterPro"/>
</dbReference>
<dbReference type="InterPro" id="IPR013766">
    <property type="entry name" value="Thioredoxin_domain"/>
</dbReference>
<organism evidence="2 3">
    <name type="scientific">Sandarakinorhabdus cyanobacteriorum</name>
    <dbReference type="NCBI Taxonomy" id="1981098"/>
    <lineage>
        <taxon>Bacteria</taxon>
        <taxon>Pseudomonadati</taxon>
        <taxon>Pseudomonadota</taxon>
        <taxon>Alphaproteobacteria</taxon>
        <taxon>Sphingomonadales</taxon>
        <taxon>Sphingosinicellaceae</taxon>
        <taxon>Sandarakinorhabdus</taxon>
    </lineage>
</organism>
<sequence length="209" mass="22547">MMVAQPQPLRGPVVDPVWHARADRLVARLARLGTGRLAPAAGQRFPNLALPAADGRLTTLAGLCHDGPIVLSFHRGLWCPWCRAEVESWQAARPQLRDTGCRLVLVTPETGGRAQAMAERVGPDAHVLCDVDFGASTALGLAFFMGDELLAAYRDAGLDLAAHYGAASGILPIPATYVIEVGLRVRFAHVDIDFRRRADPADVLASLRW</sequence>
<dbReference type="RefSeq" id="WP_094474747.1">
    <property type="nucleotide sequence ID" value="NZ_NOXT01000122.1"/>
</dbReference>
<gene>
    <name evidence="2" type="ORF">CHU93_13780</name>
</gene>
<keyword evidence="3" id="KW-1185">Reference proteome</keyword>
<evidence type="ECO:0000259" key="1">
    <source>
        <dbReference type="PROSITE" id="PS51352"/>
    </source>
</evidence>